<accession>A0ABW9J7E6</accession>
<dbReference type="RefSeq" id="WP_138722924.1">
    <property type="nucleotide sequence ID" value="NZ_SSHJ02000006.1"/>
</dbReference>
<dbReference type="EMBL" id="SSHJ02000006">
    <property type="protein sequence ID" value="MFN0255802.1"/>
    <property type="molecule type" value="Genomic_DNA"/>
</dbReference>
<comment type="caution">
    <text evidence="13">Lacks conserved residue(s) required for the propagation of feature annotation.</text>
</comment>
<dbReference type="Proteomes" id="UP001517247">
    <property type="component" value="Unassembled WGS sequence"/>
</dbReference>
<dbReference type="InterPro" id="IPR011642">
    <property type="entry name" value="Gate_dom"/>
</dbReference>
<evidence type="ECO:0000313" key="16">
    <source>
        <dbReference type="Proteomes" id="UP001517247"/>
    </source>
</evidence>
<feature type="transmembrane region" description="Helical" evidence="13">
    <location>
        <begin position="381"/>
        <end position="403"/>
    </location>
</feature>
<evidence type="ECO:0000256" key="8">
    <source>
        <dbReference type="ARBA" id="ARBA00023004"/>
    </source>
</evidence>
<dbReference type="CDD" id="cd01879">
    <property type="entry name" value="FeoB"/>
    <property type="match status" value="1"/>
</dbReference>
<keyword evidence="11 13" id="KW-0472">Membrane</keyword>
<comment type="similarity">
    <text evidence="13">Belongs to the TRAFAC class TrmE-Era-EngA-EngB-Septin-like GTPase superfamily. FeoB GTPase (TC 9.A.8) family.</text>
</comment>
<comment type="caution">
    <text evidence="15">The sequence shown here is derived from an EMBL/GenBank/DDBJ whole genome shotgun (WGS) entry which is preliminary data.</text>
</comment>
<keyword evidence="9" id="KW-0406">Ion transport</keyword>
<comment type="subcellular location">
    <subcellularLocation>
        <location evidence="13">Cell inner membrane</location>
        <topology evidence="13">Multi-pass membrane protein</topology>
    </subcellularLocation>
    <subcellularLocation>
        <location evidence="1">Cell membrane</location>
        <topology evidence="1">Multi-pass membrane protein</topology>
    </subcellularLocation>
</comment>
<proteinExistence type="inferred from homology"/>
<evidence type="ECO:0000256" key="5">
    <source>
        <dbReference type="ARBA" id="ARBA00022692"/>
    </source>
</evidence>
<dbReference type="InterPro" id="IPR027417">
    <property type="entry name" value="P-loop_NTPase"/>
</dbReference>
<evidence type="ECO:0000256" key="13">
    <source>
        <dbReference type="RuleBase" id="RU362098"/>
    </source>
</evidence>
<dbReference type="PANTHER" id="PTHR43185">
    <property type="entry name" value="FERROUS IRON TRANSPORT PROTEIN B"/>
    <property type="match status" value="1"/>
</dbReference>
<sequence length="710" mass="78551">MLADLKVALVGNPNTGKSTLFNLLTGLNQKIGNFPGITVDKKTGYSKLPSGKTAEIIDLPGTYSLYPKSKDESIVFQVLADKNNASHPDMIVLVADSTNLRRNLLLFSQVADLGIPMLLVLNMADMAKKEGIDIDTDKLAERLGVQVVNISARKGEGLTELKQAIAQTTAIATQNNSISAKDFAPIAIDAIKQKIGTDNDYYALQVLHQHEHLAFFTEKEQEEIEAIEIGNGFDTVKLQGEETVARYKHLSKVLTDVVTDTGAEKKFTFTDKLDSILTHKVWGFLIFIFILFFIFNAIFSWSSMPMDMIEGSFAALTEWGHEYLPAGVLTDLLLDGVVAGLGGIVIFIPQIAILFALISILEDTGYMARVTFMMDKIMRKFGLSGKSVVPMIGGIACAVPSIMSARNIESWKDRIITIMVTPLVSCSARLPVYTLLISLVVPDEKVLGFFSLQGLTLMAMYLISIIAAVLVALVFKFIIKAKERSYFIMELPVYRMPRWKNVLYTMYEKSKTFVIEAGKVIIAISIILWVMSTYGPSSRFEAIDKKYNTIEATSTDTVQLASLERDRSAEKLENSYAGIIGKTIEPVIKPLGYDWKIGIALITSFAAREAFVGTMATIYSVEGSDDEAVGEMRLRDKIAAAKDPETGLPIFTFAAAFSLMLFYAFAMQCMSTVAIVYRETKSWKWPIIQLVYMTVMAYVAALIAYQFLSP</sequence>
<keyword evidence="6" id="KW-0547">Nucleotide-binding</keyword>
<evidence type="ECO:0000256" key="3">
    <source>
        <dbReference type="ARBA" id="ARBA00022475"/>
    </source>
</evidence>
<evidence type="ECO:0000256" key="7">
    <source>
        <dbReference type="ARBA" id="ARBA00022989"/>
    </source>
</evidence>
<evidence type="ECO:0000259" key="14">
    <source>
        <dbReference type="PROSITE" id="PS51711"/>
    </source>
</evidence>
<dbReference type="InterPro" id="IPR030389">
    <property type="entry name" value="G_FEOB_dom"/>
</dbReference>
<protein>
    <recommendedName>
        <fullName evidence="12 13">Ferrous iron transport protein B</fullName>
    </recommendedName>
</protein>
<evidence type="ECO:0000256" key="1">
    <source>
        <dbReference type="ARBA" id="ARBA00004651"/>
    </source>
</evidence>
<dbReference type="InterPro" id="IPR003373">
    <property type="entry name" value="Fe2_transport_prot-B"/>
</dbReference>
<feature type="domain" description="FeoB-type G" evidence="14">
    <location>
        <begin position="4"/>
        <end position="171"/>
    </location>
</feature>
<keyword evidence="2 13" id="KW-0813">Transport</keyword>
<dbReference type="Gene3D" id="3.40.50.300">
    <property type="entry name" value="P-loop containing nucleotide triphosphate hydrolases"/>
    <property type="match status" value="1"/>
</dbReference>
<name>A0ABW9J7E6_9SPHI</name>
<evidence type="ECO:0000313" key="15">
    <source>
        <dbReference type="EMBL" id="MFN0255802.1"/>
    </source>
</evidence>
<keyword evidence="3" id="KW-1003">Cell membrane</keyword>
<keyword evidence="16" id="KW-1185">Reference proteome</keyword>
<dbReference type="InterPro" id="IPR011640">
    <property type="entry name" value="Fe2_transport_prot_B_C"/>
</dbReference>
<evidence type="ECO:0000256" key="11">
    <source>
        <dbReference type="ARBA" id="ARBA00023136"/>
    </source>
</evidence>
<feature type="transmembrane region" description="Helical" evidence="13">
    <location>
        <begin position="459"/>
        <end position="479"/>
    </location>
</feature>
<dbReference type="Pfam" id="PF02421">
    <property type="entry name" value="FeoB_N"/>
    <property type="match status" value="1"/>
</dbReference>
<dbReference type="PROSITE" id="PS51711">
    <property type="entry name" value="G_FEOB"/>
    <property type="match status" value="1"/>
</dbReference>
<feature type="transmembrane region" description="Helical" evidence="13">
    <location>
        <begin position="281"/>
        <end position="299"/>
    </location>
</feature>
<keyword evidence="10 13" id="KW-0342">GTP-binding</keyword>
<evidence type="ECO:0000256" key="2">
    <source>
        <dbReference type="ARBA" id="ARBA00022448"/>
    </source>
</evidence>
<keyword evidence="5 13" id="KW-0812">Transmembrane</keyword>
<feature type="transmembrane region" description="Helical" evidence="13">
    <location>
        <begin position="689"/>
        <end position="708"/>
    </location>
</feature>
<dbReference type="Pfam" id="PF07670">
    <property type="entry name" value="Gate"/>
    <property type="match status" value="2"/>
</dbReference>
<evidence type="ECO:0000256" key="12">
    <source>
        <dbReference type="NCBIfam" id="TIGR00437"/>
    </source>
</evidence>
<organism evidence="15 16">
    <name type="scientific">Pedobacter ureilyticus</name>
    <dbReference type="NCBI Taxonomy" id="1393051"/>
    <lineage>
        <taxon>Bacteria</taxon>
        <taxon>Pseudomonadati</taxon>
        <taxon>Bacteroidota</taxon>
        <taxon>Sphingobacteriia</taxon>
        <taxon>Sphingobacteriales</taxon>
        <taxon>Sphingobacteriaceae</taxon>
        <taxon>Pedobacter</taxon>
    </lineage>
</organism>
<evidence type="ECO:0000256" key="9">
    <source>
        <dbReference type="ARBA" id="ARBA00023065"/>
    </source>
</evidence>
<feature type="transmembrane region" description="Helical" evidence="13">
    <location>
        <begin position="337"/>
        <end position="361"/>
    </location>
</feature>
<comment type="function">
    <text evidence="13">Probable transporter of a GTP-driven Fe(2+) uptake system.</text>
</comment>
<dbReference type="InterPro" id="IPR006073">
    <property type="entry name" value="GTP-bd"/>
</dbReference>
<evidence type="ECO:0000256" key="6">
    <source>
        <dbReference type="ARBA" id="ARBA00022741"/>
    </source>
</evidence>
<feature type="transmembrane region" description="Helical" evidence="13">
    <location>
        <begin position="513"/>
        <end position="531"/>
    </location>
</feature>
<feature type="transmembrane region" description="Helical" evidence="13">
    <location>
        <begin position="650"/>
        <end position="677"/>
    </location>
</feature>
<dbReference type="NCBIfam" id="TIGR00437">
    <property type="entry name" value="feoB"/>
    <property type="match status" value="1"/>
</dbReference>
<dbReference type="InterPro" id="IPR050860">
    <property type="entry name" value="FeoB_GTPase"/>
</dbReference>
<gene>
    <name evidence="15" type="primary">feoB</name>
    <name evidence="15" type="ORF">E6A44_009485</name>
</gene>
<keyword evidence="8 13" id="KW-0408">Iron</keyword>
<reference evidence="15 16" key="1">
    <citation type="submission" date="2024-12" db="EMBL/GenBank/DDBJ databases">
        <authorList>
            <person name="Hu S."/>
        </authorList>
    </citation>
    <scope>NUCLEOTIDE SEQUENCE [LARGE SCALE GENOMIC DNA]</scope>
    <source>
        <strain evidence="15 16">THG-T11</strain>
    </source>
</reference>
<evidence type="ECO:0000256" key="4">
    <source>
        <dbReference type="ARBA" id="ARBA00022496"/>
    </source>
</evidence>
<dbReference type="Pfam" id="PF07664">
    <property type="entry name" value="FeoB_C"/>
    <property type="match status" value="1"/>
</dbReference>
<evidence type="ECO:0000256" key="10">
    <source>
        <dbReference type="ARBA" id="ARBA00023134"/>
    </source>
</evidence>
<dbReference type="SUPFAM" id="SSF52540">
    <property type="entry name" value="P-loop containing nucleoside triphosphate hydrolases"/>
    <property type="match status" value="1"/>
</dbReference>
<dbReference type="PRINTS" id="PR00326">
    <property type="entry name" value="GTP1OBG"/>
</dbReference>
<keyword evidence="7 13" id="KW-1133">Transmembrane helix</keyword>
<dbReference type="PANTHER" id="PTHR43185:SF1">
    <property type="entry name" value="FE(2+) TRANSPORTER FEOB"/>
    <property type="match status" value="1"/>
</dbReference>
<keyword evidence="4 13" id="KW-0410">Iron transport</keyword>